<dbReference type="AlphaFoldDB" id="A0A1B1LQW0"/>
<proteinExistence type="predicted"/>
<evidence type="ECO:0000256" key="1">
    <source>
        <dbReference type="SAM" id="MobiDB-lite"/>
    </source>
</evidence>
<feature type="compositionally biased region" description="Polar residues" evidence="1">
    <location>
        <begin position="141"/>
        <end position="153"/>
    </location>
</feature>
<feature type="domain" description="Phospholipase D-like" evidence="2">
    <location>
        <begin position="16"/>
        <end position="124"/>
    </location>
</feature>
<feature type="region of interest" description="Disordered" evidence="1">
    <location>
        <begin position="141"/>
        <end position="212"/>
    </location>
</feature>
<protein>
    <submittedName>
        <fullName evidence="3">DNA repair protein</fullName>
    </submittedName>
</protein>
<sequence length="273" mass="31044">MVQILNTTGLNYHVEQTIANAEERIILISPYLKLSARIKELIEDKNRMKVDIRIIYGKSELNPKDHEWLVSLPYVRLSFCQNLHAKFYANESQSLICSLNLYDFSQINNHELGVLIVKDEDREAFNASITEAQRLIRISTENIPSPTSLQTADSDSKKNQEQKKDFSKSSTKNDEKTFVSIDNKTTDSDDSAGKDDEANAEPANKLTTTNLSKQHKMGLSDMYTKLITAGYLKDNDGKYELTPLGISIGGESKPNRYKKNGEMYFLWPYDISI</sequence>
<dbReference type="SUPFAM" id="SSF56024">
    <property type="entry name" value="Phospholipase D/nuclease"/>
    <property type="match status" value="1"/>
</dbReference>
<evidence type="ECO:0000259" key="2">
    <source>
        <dbReference type="Pfam" id="PF13091"/>
    </source>
</evidence>
<organism evidence="3">
    <name type="scientific">Klebsiella pneumoniae</name>
    <dbReference type="NCBI Taxonomy" id="573"/>
    <lineage>
        <taxon>Bacteria</taxon>
        <taxon>Pseudomonadati</taxon>
        <taxon>Pseudomonadota</taxon>
        <taxon>Gammaproteobacteria</taxon>
        <taxon>Enterobacterales</taxon>
        <taxon>Enterobacteriaceae</taxon>
        <taxon>Klebsiella/Raoultella group</taxon>
        <taxon>Klebsiella</taxon>
        <taxon>Klebsiella pneumoniae complex</taxon>
    </lineage>
</organism>
<dbReference type="InterPro" id="IPR059166">
    <property type="entry name" value="PLD-like_cat"/>
</dbReference>
<dbReference type="RefSeq" id="WP_024266310.1">
    <property type="nucleotide sequence ID" value="NZ_AP018583.1"/>
</dbReference>
<dbReference type="Gene3D" id="3.30.870.10">
    <property type="entry name" value="Endonuclease Chain A"/>
    <property type="match status" value="1"/>
</dbReference>
<accession>A0A1B1LQW0</accession>
<dbReference type="CDD" id="cd09176">
    <property type="entry name" value="PLDc_unchar6"/>
    <property type="match status" value="1"/>
</dbReference>
<dbReference type="EMBL" id="KU318421">
    <property type="protein sequence ID" value="ANS55440.1"/>
    <property type="molecule type" value="Genomic_DNA"/>
</dbReference>
<reference evidence="3" key="1">
    <citation type="submission" date="2015-12" db="EMBL/GenBank/DDBJ databases">
        <title>Klebsiella pneumoniae strain KP04 plasmid pKP04VIM, complete sequence.</title>
        <authorList>
            <person name="Li R."/>
            <person name="Lin D."/>
            <person name="Chen C."/>
        </authorList>
    </citation>
    <scope>NUCLEOTIDE SEQUENCE</scope>
    <source>
        <plasmid evidence="3">pKP04VIM</plasmid>
    </source>
</reference>
<keyword evidence="3" id="KW-0614">Plasmid</keyword>
<dbReference type="Pfam" id="PF13091">
    <property type="entry name" value="PLDc_2"/>
    <property type="match status" value="1"/>
</dbReference>
<name>A0A1B1LQW0_KLEPN</name>
<feature type="compositionally biased region" description="Basic and acidic residues" evidence="1">
    <location>
        <begin position="184"/>
        <end position="197"/>
    </location>
</feature>
<feature type="compositionally biased region" description="Basic and acidic residues" evidence="1">
    <location>
        <begin position="154"/>
        <end position="177"/>
    </location>
</feature>
<evidence type="ECO:0000313" key="3">
    <source>
        <dbReference type="EMBL" id="ANS55440.1"/>
    </source>
</evidence>
<dbReference type="InterPro" id="IPR025202">
    <property type="entry name" value="PLD-like_dom"/>
</dbReference>
<geneLocation type="plasmid" evidence="3">
    <name>pKP04VIM</name>
</geneLocation>